<dbReference type="STRING" id="1216932.CM240_2527"/>
<dbReference type="Proteomes" id="UP000019426">
    <property type="component" value="Chromosome M2/40_rep1"/>
</dbReference>
<dbReference type="InterPro" id="IPR027304">
    <property type="entry name" value="Trigger_fact/SurA_dom_sf"/>
</dbReference>
<dbReference type="EMBL" id="HG917868">
    <property type="protein sequence ID" value="CDM69652.1"/>
    <property type="molecule type" value="Genomic_DNA"/>
</dbReference>
<gene>
    <name evidence="8" type="ORF">CM240_2527</name>
</gene>
<dbReference type="HOGENOM" id="CLU_034646_5_2_9"/>
<evidence type="ECO:0000259" key="7">
    <source>
        <dbReference type="PROSITE" id="PS50198"/>
    </source>
</evidence>
<dbReference type="InterPro" id="IPR000297">
    <property type="entry name" value="PPIase_PpiC"/>
</dbReference>
<comment type="catalytic activity">
    <reaction evidence="1">
        <text>[protein]-peptidylproline (omega=180) = [protein]-peptidylproline (omega=0)</text>
        <dbReference type="Rhea" id="RHEA:16237"/>
        <dbReference type="Rhea" id="RHEA-COMP:10747"/>
        <dbReference type="Rhea" id="RHEA-COMP:10748"/>
        <dbReference type="ChEBI" id="CHEBI:83833"/>
        <dbReference type="ChEBI" id="CHEBI:83834"/>
        <dbReference type="EC" id="5.2.1.8"/>
    </reaction>
</comment>
<keyword evidence="5 6" id="KW-0413">Isomerase</keyword>
<dbReference type="KEGG" id="clt:CM240_2527"/>
<evidence type="ECO:0000256" key="2">
    <source>
        <dbReference type="ARBA" id="ARBA00013194"/>
    </source>
</evidence>
<dbReference type="OrthoDB" id="14196at2"/>
<dbReference type="AlphaFoldDB" id="W6S5M6"/>
<dbReference type="eggNOG" id="COG0760">
    <property type="taxonomic scope" value="Bacteria"/>
</dbReference>
<evidence type="ECO:0000313" key="9">
    <source>
        <dbReference type="Proteomes" id="UP000019426"/>
    </source>
</evidence>
<organism evidence="8 9">
    <name type="scientific">Clostridium bornimense</name>
    <dbReference type="NCBI Taxonomy" id="1216932"/>
    <lineage>
        <taxon>Bacteria</taxon>
        <taxon>Bacillati</taxon>
        <taxon>Bacillota</taxon>
        <taxon>Clostridia</taxon>
        <taxon>Eubacteriales</taxon>
        <taxon>Clostridiaceae</taxon>
        <taxon>Clostridium</taxon>
    </lineage>
</organism>
<dbReference type="Pfam" id="PF13623">
    <property type="entry name" value="SurA_N_2"/>
    <property type="match status" value="1"/>
</dbReference>
<dbReference type="PANTHER" id="PTHR47245:SF1">
    <property type="entry name" value="FOLDASE PROTEIN PRSA"/>
    <property type="match status" value="1"/>
</dbReference>
<dbReference type="Pfam" id="PF13145">
    <property type="entry name" value="Rotamase_2"/>
    <property type="match status" value="1"/>
</dbReference>
<dbReference type="SUPFAM" id="SSF109998">
    <property type="entry name" value="Triger factor/SurA peptide-binding domain-like"/>
    <property type="match status" value="1"/>
</dbReference>
<dbReference type="InterPro" id="IPR046357">
    <property type="entry name" value="PPIase_dom_sf"/>
</dbReference>
<evidence type="ECO:0000256" key="4">
    <source>
        <dbReference type="ARBA" id="ARBA00023110"/>
    </source>
</evidence>
<name>W6S5M6_9CLOT</name>
<accession>W6S5M6</accession>
<dbReference type="SUPFAM" id="SSF54534">
    <property type="entry name" value="FKBP-like"/>
    <property type="match status" value="1"/>
</dbReference>
<evidence type="ECO:0000313" key="8">
    <source>
        <dbReference type="EMBL" id="CDM69652.1"/>
    </source>
</evidence>
<dbReference type="Gene3D" id="3.10.50.40">
    <property type="match status" value="1"/>
</dbReference>
<dbReference type="RefSeq" id="WP_044039447.1">
    <property type="nucleotide sequence ID" value="NZ_HG917868.1"/>
</dbReference>
<dbReference type="InterPro" id="IPR050245">
    <property type="entry name" value="PrsA_foldase"/>
</dbReference>
<keyword evidence="3" id="KW-0732">Signal</keyword>
<keyword evidence="4 6" id="KW-0697">Rotamase</keyword>
<sequence>MKRVRNTVIAMGIILSTIGLTSCTFIERTDAAKGKQVVAKVGDTEIKRSDVEEKMTSYKDTLKEKYGDNYLENDEAVSTLNQAKQSELDNLIYVELVNMYIKDNNIKIDDTKKQEYVDEKVNYYKEQLGASDDKDFETKAKEQLGVTVDEMKEILGNMYLTQCATNYLMEPKTTDDAIKEYKEENKDDYETKSKQKAVLYIVNKDKEQIEAAKKEIDAGKTIDEIASTYSTDSGKENNGFFGFMDTESEDMSSIDANFVNAVKGLEVGKTSDIVESVDLQFGYFIIGVVDTDTGIKYELKKNAMSNGIYSDLKEIYKDKLKTYEKKLTN</sequence>
<evidence type="ECO:0000256" key="3">
    <source>
        <dbReference type="ARBA" id="ARBA00022729"/>
    </source>
</evidence>
<protein>
    <recommendedName>
        <fullName evidence="2">peptidylprolyl isomerase</fullName>
        <ecNumber evidence="2">5.2.1.8</ecNumber>
    </recommendedName>
</protein>
<dbReference type="PANTHER" id="PTHR47245">
    <property type="entry name" value="PEPTIDYLPROLYL ISOMERASE"/>
    <property type="match status" value="1"/>
</dbReference>
<proteinExistence type="predicted"/>
<dbReference type="PATRIC" id="fig|1216932.3.peg.2496"/>
<dbReference type="GO" id="GO:0003755">
    <property type="term" value="F:peptidyl-prolyl cis-trans isomerase activity"/>
    <property type="evidence" value="ECO:0007669"/>
    <property type="project" value="UniProtKB-KW"/>
</dbReference>
<dbReference type="Gene3D" id="1.10.4030.10">
    <property type="entry name" value="Porin chaperone SurA, peptide-binding domain"/>
    <property type="match status" value="1"/>
</dbReference>
<dbReference type="PROSITE" id="PS50198">
    <property type="entry name" value="PPIC_PPIASE_2"/>
    <property type="match status" value="1"/>
</dbReference>
<evidence type="ECO:0000256" key="6">
    <source>
        <dbReference type="PROSITE-ProRule" id="PRU00278"/>
    </source>
</evidence>
<dbReference type="PROSITE" id="PS51257">
    <property type="entry name" value="PROKAR_LIPOPROTEIN"/>
    <property type="match status" value="1"/>
</dbReference>
<evidence type="ECO:0000256" key="1">
    <source>
        <dbReference type="ARBA" id="ARBA00000971"/>
    </source>
</evidence>
<reference evidence="8 9" key="1">
    <citation type="submission" date="2013-11" db="EMBL/GenBank/DDBJ databases">
        <title>Complete genome sequence of Clostridum sp. M2/40.</title>
        <authorList>
            <person name="Wibberg D."/>
            <person name="Puehler A."/>
            <person name="Schlueter A."/>
        </authorList>
    </citation>
    <scope>NUCLEOTIDE SEQUENCE [LARGE SCALE GENOMIC DNA]</scope>
    <source>
        <strain evidence="9">M2/40</strain>
    </source>
</reference>
<dbReference type="EC" id="5.2.1.8" evidence="2"/>
<keyword evidence="9" id="KW-1185">Reference proteome</keyword>
<evidence type="ECO:0000256" key="5">
    <source>
        <dbReference type="ARBA" id="ARBA00023235"/>
    </source>
</evidence>
<feature type="domain" description="PpiC" evidence="7">
    <location>
        <begin position="193"/>
        <end position="290"/>
    </location>
</feature>